<evidence type="ECO:0000256" key="6">
    <source>
        <dbReference type="ARBA" id="ARBA00022989"/>
    </source>
</evidence>
<dbReference type="InterPro" id="IPR004670">
    <property type="entry name" value="NhaA"/>
</dbReference>
<sequence>MTRPGSIFDEPAVVRRLERRSSLGRLTSSSTLAAAVMVFAALLALVVANSPLYEGVEYVLELPLSVGVGRLSVALTVEQFVNDFLMAIFFLLVGIELKYEMTIGQLRRPRQAALPMLAAVGGVCVPALIYLVVNVLAGGESRGWAVPIATDIAFALGVVSLLGDRVSSETKVFFQTLAIADDILAIVVIALFYGQAPDLAWCLASAALVAVLAALNRARVYSVGPYVAVGLVLWACMFNSGIHATLAGVILAFALPGRSDVRLGDLGGWLSARARDLDDTYDDDHHVLGQHDFTEGAWRVERVMHHVTPPLQRMERYVSVFVNFGVLPLFAFVNAELHLVGANMASVLTSPVAHGVFLGAVVGKPVGIILVTVLLVRLGFARLPRGMDWAQVITVGLMGGVGFTMSILITGLAFADPADAIAAKCAILLGSVASALLGMLFGRLFIRRGREGRRPR</sequence>
<feature type="transmembrane region" description="Helical" evidence="11">
    <location>
        <begin position="421"/>
        <end position="446"/>
    </location>
</feature>
<keyword evidence="8 11" id="KW-0406">Ion transport</keyword>
<organism evidence="12 13">
    <name type="scientific">Candidatus Olsenella excrementavium</name>
    <dbReference type="NCBI Taxonomy" id="2838709"/>
    <lineage>
        <taxon>Bacteria</taxon>
        <taxon>Bacillati</taxon>
        <taxon>Actinomycetota</taxon>
        <taxon>Coriobacteriia</taxon>
        <taxon>Coriobacteriales</taxon>
        <taxon>Atopobiaceae</taxon>
        <taxon>Olsenella</taxon>
    </lineage>
</organism>
<evidence type="ECO:0000256" key="4">
    <source>
        <dbReference type="ARBA" id="ARBA00022475"/>
    </source>
</evidence>
<evidence type="ECO:0000313" key="12">
    <source>
        <dbReference type="EMBL" id="HIY79944.1"/>
    </source>
</evidence>
<comment type="function">
    <text evidence="11">Na(+)/H(+) antiporter that extrudes sodium in exchange for external protons.</text>
</comment>
<dbReference type="PANTHER" id="PTHR30341:SF0">
    <property type="entry name" value="NA(+)_H(+) ANTIPORTER NHAA"/>
    <property type="match status" value="1"/>
</dbReference>
<dbReference type="AlphaFoldDB" id="A0A9D1ZBU2"/>
<evidence type="ECO:0000256" key="11">
    <source>
        <dbReference type="HAMAP-Rule" id="MF_01844"/>
    </source>
</evidence>
<dbReference type="GO" id="GO:0006885">
    <property type="term" value="P:regulation of pH"/>
    <property type="evidence" value="ECO:0007669"/>
    <property type="project" value="UniProtKB-UniRule"/>
</dbReference>
<feature type="transmembrane region" description="Helical" evidence="11">
    <location>
        <begin position="183"/>
        <end position="215"/>
    </location>
</feature>
<keyword evidence="6 11" id="KW-1133">Transmembrane helix</keyword>
<dbReference type="PANTHER" id="PTHR30341">
    <property type="entry name" value="SODIUM ION/PROTON ANTIPORTER NHAA-RELATED"/>
    <property type="match status" value="1"/>
</dbReference>
<evidence type="ECO:0000256" key="10">
    <source>
        <dbReference type="ARBA" id="ARBA00023201"/>
    </source>
</evidence>
<keyword evidence="2 11" id="KW-0813">Transport</keyword>
<evidence type="ECO:0000256" key="7">
    <source>
        <dbReference type="ARBA" id="ARBA00023053"/>
    </source>
</evidence>
<dbReference type="Gene3D" id="1.20.1530.10">
    <property type="entry name" value="Na+/H+ antiporter like domain"/>
    <property type="match status" value="1"/>
</dbReference>
<protein>
    <recommendedName>
        <fullName evidence="11">Na(+)/H(+) antiporter NhaA</fullName>
    </recommendedName>
    <alternativeName>
        <fullName evidence="11">Sodium/proton antiporter NhaA</fullName>
    </alternativeName>
</protein>
<comment type="catalytic activity">
    <reaction evidence="11">
        <text>Na(+)(in) + 2 H(+)(out) = Na(+)(out) + 2 H(+)(in)</text>
        <dbReference type="Rhea" id="RHEA:29251"/>
        <dbReference type="ChEBI" id="CHEBI:15378"/>
        <dbReference type="ChEBI" id="CHEBI:29101"/>
    </reaction>
</comment>
<evidence type="ECO:0000256" key="3">
    <source>
        <dbReference type="ARBA" id="ARBA00022449"/>
    </source>
</evidence>
<comment type="subcellular location">
    <subcellularLocation>
        <location evidence="1">Cell inner membrane</location>
        <topology evidence="1">Multi-pass membrane protein</topology>
    </subcellularLocation>
    <subcellularLocation>
        <location evidence="11">Cell membrane</location>
        <topology evidence="11">Multi-pass membrane protein</topology>
    </subcellularLocation>
</comment>
<dbReference type="HAMAP" id="MF_01844">
    <property type="entry name" value="NhaA"/>
    <property type="match status" value="1"/>
</dbReference>
<proteinExistence type="inferred from homology"/>
<feature type="transmembrane region" description="Helical" evidence="11">
    <location>
        <begin position="26"/>
        <end position="48"/>
    </location>
</feature>
<evidence type="ECO:0000256" key="8">
    <source>
        <dbReference type="ARBA" id="ARBA00023065"/>
    </source>
</evidence>
<evidence type="ECO:0000256" key="5">
    <source>
        <dbReference type="ARBA" id="ARBA00022692"/>
    </source>
</evidence>
<feature type="transmembrane region" description="Helical" evidence="11">
    <location>
        <begin position="317"/>
        <end position="335"/>
    </location>
</feature>
<evidence type="ECO:0000256" key="2">
    <source>
        <dbReference type="ARBA" id="ARBA00022448"/>
    </source>
</evidence>
<reference evidence="12" key="2">
    <citation type="submission" date="2021-04" db="EMBL/GenBank/DDBJ databases">
        <authorList>
            <person name="Gilroy R."/>
        </authorList>
    </citation>
    <scope>NUCLEOTIDE SEQUENCE</scope>
    <source>
        <strain evidence="12">ChiHjej10B9-743</strain>
    </source>
</reference>
<keyword evidence="9 11" id="KW-0472">Membrane</keyword>
<dbReference type="Proteomes" id="UP000824133">
    <property type="component" value="Unassembled WGS sequence"/>
</dbReference>
<dbReference type="InterPro" id="IPR023171">
    <property type="entry name" value="Na/H_antiporter_dom_sf"/>
</dbReference>
<keyword evidence="7 11" id="KW-0915">Sodium</keyword>
<feature type="transmembrane region" description="Helical" evidence="11">
    <location>
        <begin position="68"/>
        <end position="93"/>
    </location>
</feature>
<accession>A0A9D1ZBU2</accession>
<keyword evidence="3 11" id="KW-0050">Antiport</keyword>
<evidence type="ECO:0000313" key="13">
    <source>
        <dbReference type="Proteomes" id="UP000824133"/>
    </source>
</evidence>
<dbReference type="NCBIfam" id="TIGR00773">
    <property type="entry name" value="NhaA"/>
    <property type="match status" value="1"/>
</dbReference>
<reference evidence="12" key="1">
    <citation type="journal article" date="2021" name="PeerJ">
        <title>Extensive microbial diversity within the chicken gut microbiome revealed by metagenomics and culture.</title>
        <authorList>
            <person name="Gilroy R."/>
            <person name="Ravi A."/>
            <person name="Getino M."/>
            <person name="Pursley I."/>
            <person name="Horton D.L."/>
            <person name="Alikhan N.F."/>
            <person name="Baker D."/>
            <person name="Gharbi K."/>
            <person name="Hall N."/>
            <person name="Watson M."/>
            <person name="Adriaenssens E.M."/>
            <person name="Foster-Nyarko E."/>
            <person name="Jarju S."/>
            <person name="Secka A."/>
            <person name="Antonio M."/>
            <person name="Oren A."/>
            <person name="Chaudhuri R.R."/>
            <person name="La Ragione R."/>
            <person name="Hildebrand F."/>
            <person name="Pallen M.J."/>
        </authorList>
    </citation>
    <scope>NUCLEOTIDE SEQUENCE</scope>
    <source>
        <strain evidence="12">ChiHjej10B9-743</strain>
    </source>
</reference>
<keyword evidence="4 11" id="KW-1003">Cell membrane</keyword>
<evidence type="ECO:0000256" key="9">
    <source>
        <dbReference type="ARBA" id="ARBA00023136"/>
    </source>
</evidence>
<keyword evidence="5 11" id="KW-0812">Transmembrane</keyword>
<name>A0A9D1ZBU2_9ACTN</name>
<evidence type="ECO:0000256" key="1">
    <source>
        <dbReference type="ARBA" id="ARBA00004429"/>
    </source>
</evidence>
<feature type="transmembrane region" description="Helical" evidence="11">
    <location>
        <begin position="114"/>
        <end position="137"/>
    </location>
</feature>
<dbReference type="GO" id="GO:0005886">
    <property type="term" value="C:plasma membrane"/>
    <property type="evidence" value="ECO:0007669"/>
    <property type="project" value="UniProtKB-SubCell"/>
</dbReference>
<feature type="transmembrane region" description="Helical" evidence="11">
    <location>
        <begin position="392"/>
        <end position="415"/>
    </location>
</feature>
<feature type="transmembrane region" description="Helical" evidence="11">
    <location>
        <begin position="227"/>
        <end position="255"/>
    </location>
</feature>
<feature type="transmembrane region" description="Helical" evidence="11">
    <location>
        <begin position="355"/>
        <end position="380"/>
    </location>
</feature>
<gene>
    <name evidence="11 12" type="primary">nhaA</name>
    <name evidence="12" type="ORF">IAA42_05865</name>
</gene>
<dbReference type="Pfam" id="PF06965">
    <property type="entry name" value="Na_H_antiport_1"/>
    <property type="match status" value="1"/>
</dbReference>
<comment type="caution">
    <text evidence="12">The sequence shown here is derived from an EMBL/GenBank/DDBJ whole genome shotgun (WGS) entry which is preliminary data.</text>
</comment>
<comment type="similarity">
    <text evidence="11">Belongs to the NhaA Na(+)/H(+) (TC 2.A.33) antiporter family.</text>
</comment>
<dbReference type="GO" id="GO:0015385">
    <property type="term" value="F:sodium:proton antiporter activity"/>
    <property type="evidence" value="ECO:0007669"/>
    <property type="project" value="UniProtKB-UniRule"/>
</dbReference>
<keyword evidence="10 11" id="KW-0739">Sodium transport</keyword>
<dbReference type="EMBL" id="DXCP01000043">
    <property type="protein sequence ID" value="HIY79944.1"/>
    <property type="molecule type" value="Genomic_DNA"/>
</dbReference>